<keyword evidence="1" id="KW-0732">Signal</keyword>
<gene>
    <name evidence="3" type="ORF">GM921_03940</name>
</gene>
<dbReference type="Gene3D" id="3.40.30.10">
    <property type="entry name" value="Glutaredoxin"/>
    <property type="match status" value="1"/>
</dbReference>
<dbReference type="PANTHER" id="PTHR15337:SF11">
    <property type="entry name" value="THIOREDOXIN DOMAIN-CONTAINING PROTEIN"/>
    <property type="match status" value="1"/>
</dbReference>
<evidence type="ECO:0000313" key="4">
    <source>
        <dbReference type="Proteomes" id="UP000601055"/>
    </source>
</evidence>
<evidence type="ECO:0000256" key="1">
    <source>
        <dbReference type="ARBA" id="ARBA00022729"/>
    </source>
</evidence>
<dbReference type="InterPro" id="IPR036249">
    <property type="entry name" value="Thioredoxin-like_sf"/>
</dbReference>
<dbReference type="SUPFAM" id="SSF52833">
    <property type="entry name" value="Thioredoxin-like"/>
    <property type="match status" value="1"/>
</dbReference>
<keyword evidence="4" id="KW-1185">Reference proteome</keyword>
<feature type="domain" description="Thioredoxin" evidence="2">
    <location>
        <begin position="5"/>
        <end position="142"/>
    </location>
</feature>
<evidence type="ECO:0000259" key="2">
    <source>
        <dbReference type="PROSITE" id="PS51352"/>
    </source>
</evidence>
<dbReference type="PANTHER" id="PTHR15337">
    <property type="entry name" value="ANTERIOR GRADIENT PROTEIN-RELATED"/>
    <property type="match status" value="1"/>
</dbReference>
<protein>
    <submittedName>
        <fullName evidence="3">Redoxin domain-containing protein</fullName>
    </submittedName>
</protein>
<reference evidence="3" key="1">
    <citation type="submission" date="2019-11" db="EMBL/GenBank/DDBJ databases">
        <title>Description of Pedobacter sp. LMG 31464T.</title>
        <authorList>
            <person name="Carlier A."/>
            <person name="Qi S."/>
            <person name="Vandamme P."/>
        </authorList>
    </citation>
    <scope>NUCLEOTIDE SEQUENCE</scope>
    <source>
        <strain evidence="3">LMG 31464</strain>
    </source>
</reference>
<dbReference type="EMBL" id="WNXD01000001">
    <property type="protein sequence ID" value="MBB2144621.1"/>
    <property type="molecule type" value="Genomic_DNA"/>
</dbReference>
<dbReference type="AlphaFoldDB" id="A0A923DVD1"/>
<dbReference type="Proteomes" id="UP000601055">
    <property type="component" value="Unassembled WGS sequence"/>
</dbReference>
<dbReference type="InterPro" id="IPR013766">
    <property type="entry name" value="Thioredoxin_domain"/>
</dbReference>
<sequence length="145" mass="16257">MKHLLFIALVAISSTIPWETSFEVAKKNSADQHKLILLNFSGSDWCGPCIRMHSEIFADQAFLKMANANLILINADFPRNKKNQPLTAVKKQNESLADKYNPQGKFPFTLILNSNGKVIKTYDGLPDQTAAEFTNELKKICDANK</sequence>
<dbReference type="Pfam" id="PF13899">
    <property type="entry name" value="Thioredoxin_7"/>
    <property type="match status" value="1"/>
</dbReference>
<proteinExistence type="predicted"/>
<name>A0A923DVD1_9SPHI</name>
<evidence type="ECO:0000313" key="3">
    <source>
        <dbReference type="EMBL" id="MBB2144621.1"/>
    </source>
</evidence>
<accession>A0A923DVD1</accession>
<dbReference type="InterPro" id="IPR051099">
    <property type="entry name" value="AGR/TXD"/>
</dbReference>
<comment type="caution">
    <text evidence="3">The sequence shown here is derived from an EMBL/GenBank/DDBJ whole genome shotgun (WGS) entry which is preliminary data.</text>
</comment>
<dbReference type="RefSeq" id="WP_182921306.1">
    <property type="nucleotide sequence ID" value="NZ_WNXD01000001.1"/>
</dbReference>
<dbReference type="PROSITE" id="PS51352">
    <property type="entry name" value="THIOREDOXIN_2"/>
    <property type="match status" value="1"/>
</dbReference>
<organism evidence="3 4">
    <name type="scientific">Pedobacter planticolens</name>
    <dbReference type="NCBI Taxonomy" id="2679964"/>
    <lineage>
        <taxon>Bacteria</taxon>
        <taxon>Pseudomonadati</taxon>
        <taxon>Bacteroidota</taxon>
        <taxon>Sphingobacteriia</taxon>
        <taxon>Sphingobacteriales</taxon>
        <taxon>Sphingobacteriaceae</taxon>
        <taxon>Pedobacter</taxon>
    </lineage>
</organism>